<keyword evidence="3" id="KW-1185">Reference proteome</keyword>
<evidence type="ECO:0000313" key="3">
    <source>
        <dbReference type="Proteomes" id="UP000756387"/>
    </source>
</evidence>
<comment type="caution">
    <text evidence="2">The sequence shown here is derived from an EMBL/GenBank/DDBJ whole genome shotgun (WGS) entry which is preliminary data.</text>
</comment>
<dbReference type="Gene3D" id="3.20.20.140">
    <property type="entry name" value="Metal-dependent hydrolases"/>
    <property type="match status" value="1"/>
</dbReference>
<dbReference type="Gene3D" id="3.10.310.70">
    <property type="match status" value="1"/>
</dbReference>
<dbReference type="Gene3D" id="2.30.40.10">
    <property type="entry name" value="Urease, subunit C, domain 1"/>
    <property type="match status" value="1"/>
</dbReference>
<dbReference type="PANTHER" id="PTHR22642">
    <property type="entry name" value="IMIDAZOLONEPROPIONASE"/>
    <property type="match status" value="1"/>
</dbReference>
<proteinExistence type="predicted"/>
<reference evidence="2 3" key="1">
    <citation type="submission" date="2020-10" db="EMBL/GenBank/DDBJ databases">
        <title>Nocardioides sp. isolated from sludge.</title>
        <authorList>
            <person name="Zhang X."/>
        </authorList>
    </citation>
    <scope>NUCLEOTIDE SEQUENCE [LARGE SCALE GENOMIC DNA]</scope>
    <source>
        <strain evidence="2 3">Y6</strain>
    </source>
</reference>
<dbReference type="InterPro" id="IPR032466">
    <property type="entry name" value="Metal_Hydrolase"/>
</dbReference>
<dbReference type="RefSeq" id="WP_193639143.1">
    <property type="nucleotide sequence ID" value="NZ_JADCSA010000016.1"/>
</dbReference>
<dbReference type="InterPro" id="IPR011059">
    <property type="entry name" value="Metal-dep_hydrolase_composite"/>
</dbReference>
<gene>
    <name evidence="2" type="ORF">IEQ44_14290</name>
</gene>
<organism evidence="2 3">
    <name type="scientific">Nocardioides malaquae</name>
    <dbReference type="NCBI Taxonomy" id="2773426"/>
    <lineage>
        <taxon>Bacteria</taxon>
        <taxon>Bacillati</taxon>
        <taxon>Actinomycetota</taxon>
        <taxon>Actinomycetes</taxon>
        <taxon>Propionibacteriales</taxon>
        <taxon>Nocardioidaceae</taxon>
        <taxon>Nocardioides</taxon>
    </lineage>
</organism>
<dbReference type="InterPro" id="IPR013108">
    <property type="entry name" value="Amidohydro_3"/>
</dbReference>
<evidence type="ECO:0000259" key="1">
    <source>
        <dbReference type="Pfam" id="PF07969"/>
    </source>
</evidence>
<dbReference type="Proteomes" id="UP000756387">
    <property type="component" value="Unassembled WGS sequence"/>
</dbReference>
<name>A0ABR9RWB3_9ACTN</name>
<evidence type="ECO:0000313" key="2">
    <source>
        <dbReference type="EMBL" id="MBE7325818.1"/>
    </source>
</evidence>
<dbReference type="SUPFAM" id="SSF51556">
    <property type="entry name" value="Metallo-dependent hydrolases"/>
    <property type="match status" value="1"/>
</dbReference>
<feature type="domain" description="Amidohydrolase 3" evidence="1">
    <location>
        <begin position="42"/>
        <end position="437"/>
    </location>
</feature>
<accession>A0ABR9RWB3</accession>
<sequence>MLIRNVRPVPLTAGLPGVPGGGVPASSEPVDLELPDAGEPGQVVDADGAWAIPGLWDAHVHLGQWTLATSRLDTSEADSVEQALDLVRARLAERPGEAVVGFGHRPRVWPARPTTEALDRVTEAVPIVLVSGDAHHGWLNSTALRLLGLAHREEVVSEDEWFDASARLSDVLGSERVDAWAYEASLRAAAALGLTGLVDLEFGDSPLTWADRWTPALDLLRVRTGTYAADLDDVIAAGLRTGDAIEGHDRLRVGPLKVISDGALTTGTAWCCEEYANTHPPTQGAPNQSPEELRELLTRATGAGWEVAVHAIGDRAVQMALDAVEAAGAHGSVEHAQLVRLEDVRRMAALGVRASVQPAHLIDDRDITDRVWPGRGARSFALRWMVDSGVQLALGSDAPVSRLDPWLAMAAAVHRSGDEREPWHPEQSLTAREALAASVDGVRRLREARDVVLLADDPLRDVGPSAEVAAHLVAMRRQVLATIVDGRVVHHS</sequence>
<dbReference type="PANTHER" id="PTHR22642:SF2">
    <property type="entry name" value="PROTEIN LONG AFTER FAR-RED 3"/>
    <property type="match status" value="1"/>
</dbReference>
<dbReference type="EMBL" id="JADCSA010000016">
    <property type="protein sequence ID" value="MBE7325818.1"/>
    <property type="molecule type" value="Genomic_DNA"/>
</dbReference>
<dbReference type="Pfam" id="PF07969">
    <property type="entry name" value="Amidohydro_3"/>
    <property type="match status" value="1"/>
</dbReference>
<protein>
    <submittedName>
        <fullName evidence="2">Amidohydrolase family protein</fullName>
    </submittedName>
</protein>